<dbReference type="InterPro" id="IPR012334">
    <property type="entry name" value="Pectin_lyas_fold"/>
</dbReference>
<accession>A0A1C6UF51</accession>
<reference evidence="7" key="1">
    <citation type="submission" date="2016-06" db="EMBL/GenBank/DDBJ databases">
        <authorList>
            <person name="Varghese N."/>
            <person name="Submissions Spin"/>
        </authorList>
    </citation>
    <scope>NUCLEOTIDE SEQUENCE [LARGE SCALE GENOMIC DNA]</scope>
    <source>
        <strain evidence="7">DSM 44814</strain>
    </source>
</reference>
<evidence type="ECO:0000259" key="5">
    <source>
        <dbReference type="Pfam" id="PF01833"/>
    </source>
</evidence>
<evidence type="ECO:0000313" key="6">
    <source>
        <dbReference type="EMBL" id="SCL52594.1"/>
    </source>
</evidence>
<feature type="domain" description="IPT/TIG" evidence="5">
    <location>
        <begin position="1039"/>
        <end position="1112"/>
    </location>
</feature>
<dbReference type="RefSeq" id="WP_091118178.1">
    <property type="nucleotide sequence ID" value="NZ_FMHY01000002.1"/>
</dbReference>
<feature type="region of interest" description="Disordered" evidence="3">
    <location>
        <begin position="1695"/>
        <end position="1741"/>
    </location>
</feature>
<dbReference type="InterPro" id="IPR011050">
    <property type="entry name" value="Pectin_lyase_fold/virulence"/>
</dbReference>
<dbReference type="InterPro" id="IPR006626">
    <property type="entry name" value="PbH1"/>
</dbReference>
<keyword evidence="4" id="KW-0732">Signal</keyword>
<proteinExistence type="predicted"/>
<dbReference type="STRING" id="227316.GA0070604_2592"/>
<gene>
    <name evidence="6" type="ORF">GA0070604_2592</name>
</gene>
<dbReference type="SUPFAM" id="SSF51126">
    <property type="entry name" value="Pectin lyase-like"/>
    <property type="match status" value="1"/>
</dbReference>
<feature type="compositionally biased region" description="Pro residues" evidence="3">
    <location>
        <begin position="800"/>
        <end position="812"/>
    </location>
</feature>
<dbReference type="GO" id="GO:0042995">
    <property type="term" value="C:cell projection"/>
    <property type="evidence" value="ECO:0007669"/>
    <property type="project" value="UniProtKB-SubCell"/>
</dbReference>
<organism evidence="6 7">
    <name type="scientific">Micromonospora eburnea</name>
    <dbReference type="NCBI Taxonomy" id="227316"/>
    <lineage>
        <taxon>Bacteria</taxon>
        <taxon>Bacillati</taxon>
        <taxon>Actinomycetota</taxon>
        <taxon>Actinomycetes</taxon>
        <taxon>Micromonosporales</taxon>
        <taxon>Micromonosporaceae</taxon>
        <taxon>Micromonospora</taxon>
    </lineage>
</organism>
<dbReference type="SMART" id="SM00710">
    <property type="entry name" value="PbH1"/>
    <property type="match status" value="7"/>
</dbReference>
<dbReference type="SUPFAM" id="SSF81296">
    <property type="entry name" value="E set domains"/>
    <property type="match status" value="1"/>
</dbReference>
<dbReference type="InterPro" id="IPR014756">
    <property type="entry name" value="Ig_E-set"/>
</dbReference>
<dbReference type="EMBL" id="FMHY01000002">
    <property type="protein sequence ID" value="SCL52594.1"/>
    <property type="molecule type" value="Genomic_DNA"/>
</dbReference>
<evidence type="ECO:0000256" key="3">
    <source>
        <dbReference type="SAM" id="MobiDB-lite"/>
    </source>
</evidence>
<sequence>MPRRFVWSRWFVSASCLLLVGFVAPPGRAAAAADPTTGDITLKVVSARTVGPAPQIQQGDPVTDYRWMITADDTGDPHDALSHCLPARAGVASAPDFADHCRWPSIRNTPGAVPVVAQGDQETLSAGKALGRLPAGRYLISVTADGYKIDGEHFTVTPGRTTAVSVGMQPYPLPLGTVRLRIFEDSVPVDGTYEVGAERGLAGFTAHLADVMGEVTVDYYGNPLCTEYEHTRPDVRHPAGQVVFDDGRPVIAKESTGCRSDANGDIVIPNLGPNRYAASVVAPSGQSWVQTTTLEGGHDWDVWVQENDTGYDTEQSLGGELVPYVDFGFVSPTALTGTATGAITGTVVQVYTYIGGQGGVTVPETGVAGGKIAGPVSRPWVALSDLGNGDQMIYLDRGAADGSFRIPHVPDGDYQLTLWDGPQEMLLDSFNVTVSGGKTVDVGTKPLAGWFTEITGTVFVDTNGNGRQDPGEKGVPRFPVVVKERDNSLMDQGTNSVVTDSNGRYAIKEVYPLSKWLVLEAFHTRYRTTGITYQAPNDPGPTTLLGAAVDVDVLPIIGLSGRVDWGVQPYRGTENGGIAGTVTYDTTRNELDPAYAVTEPYQPGIPGLKVHLYAVVRDENGDPVRDEDGSLKKGPELNDAYTSETWEPGRGCTARMFDGRPLTDQLALPDFGTEANRMCVEAPMMGFQTAPTDNDPTNFGQTVNGNYAFADSKLNLIPPGDPANPGPGHDLPLYAPLPDGQTQPLVPDDYLVSVELGENPVGGGSMYLPTREEDVNVFAGDGYLPQENFPPSPEQATDQPAPPDPQPDPGEPPSQGNGINSSCAGALHEVHVTDPAFIDGGGSPFEGRQRPLCDTKLVEVRAGQASAPNFSLFTPVPLPTHFWGLVINDLGLSHDKRSVNYGEAEGIPNLPVGLYDWAGRLVDTVDTDFNGMYEAIEPSTSTYNCPLPAGPCPNMYRFVGNDPGQPGHLNANYNPRYRTIGTNFQAWPGLYTVTDTAPTSVAAVGASPGSGQLGAVQCDPAGDSPQLFAVSRPFLRSTDTDRRVTITGTGFGARGPGSAVAFDSAGTDPRVTVNSWSDRKIEVTVTGGSVGPAEVSVTAANGRQTVNGLTFQILGTTTGSGLGGAGNPRLFQVKPPGWATRAGETTYSGVQAALEAAARAGGIGVVAVWPNTPSSDNPAGAYLENVVVHSSVRLQGVGPGGRYADGTVVAGSILDGRAFAIDNPNGTAWMTLVASLAHAGPEMVPDGAVVTVLARPGQFSSGNAVTIDGFRITGGNQSDFPGNINPVTGGVSTPYGAPGAVVTQGGGVYLHGAARYTRITDNVIVANSGSYGGAVRVGTPYLNTGNDHVTISRNQIRDNGGTNLAGGVGIFAGSNAYSVDNNAICGNFSAEYGGGISHFGLSPNGRIASNRIWLNQSYDEGGGVMIAGELPSDPTKLSPGSGTVQIDANVVEANLANDDGGGVRLLQAGNVPISVTNNMLVDNISTHEGGGIALDDAPDVRLVNNTVAGNITTATAATSDGRAAPAGLSTTANSAQLQATLRAGAPTFSDPKLFNNVFWDNRAGEWTGEYVKGIGATDAPAGDAVRHWDMGSADGVGPLSPANSVLQDTTGTALSSTNRVGVDPRFRRPFPVSVQVLTSRTFPSFRQAVIVLQQVPLTAMGDWHLVDATSPANDLGVRSRAYGTVTVTAPTVDIDGQARSTARPDAGADELPGPPPGGRSAPVVPGRPHRAYPGPPAHSTR</sequence>
<dbReference type="InterPro" id="IPR013783">
    <property type="entry name" value="Ig-like_fold"/>
</dbReference>
<name>A0A1C6UF51_9ACTN</name>
<evidence type="ECO:0000313" key="7">
    <source>
        <dbReference type="Proteomes" id="UP000199696"/>
    </source>
</evidence>
<dbReference type="Pfam" id="PF01833">
    <property type="entry name" value="TIG"/>
    <property type="match status" value="1"/>
</dbReference>
<keyword evidence="2" id="KW-0966">Cell projection</keyword>
<feature type="compositionally biased region" description="Basic and acidic residues" evidence="3">
    <location>
        <begin position="622"/>
        <end position="636"/>
    </location>
</feature>
<evidence type="ECO:0000256" key="1">
    <source>
        <dbReference type="ARBA" id="ARBA00004316"/>
    </source>
</evidence>
<dbReference type="SUPFAM" id="SSF117074">
    <property type="entry name" value="Hypothetical protein PA1324"/>
    <property type="match status" value="1"/>
</dbReference>
<keyword evidence="7" id="KW-1185">Reference proteome</keyword>
<dbReference type="Gene3D" id="2.160.20.10">
    <property type="entry name" value="Single-stranded right-handed beta-helix, Pectin lyase-like"/>
    <property type="match status" value="1"/>
</dbReference>
<feature type="region of interest" description="Disordered" evidence="3">
    <location>
        <begin position="622"/>
        <end position="645"/>
    </location>
</feature>
<dbReference type="Gene3D" id="2.60.40.10">
    <property type="entry name" value="Immunoglobulins"/>
    <property type="match status" value="2"/>
</dbReference>
<feature type="signal peptide" evidence="4">
    <location>
        <begin position="1"/>
        <end position="29"/>
    </location>
</feature>
<evidence type="ECO:0000256" key="2">
    <source>
        <dbReference type="ARBA" id="ARBA00023273"/>
    </source>
</evidence>
<feature type="chain" id="PRO_5039135447" evidence="4">
    <location>
        <begin position="30"/>
        <end position="1741"/>
    </location>
</feature>
<dbReference type="InterPro" id="IPR002909">
    <property type="entry name" value="IPT_dom"/>
</dbReference>
<feature type="region of interest" description="Disordered" evidence="3">
    <location>
        <begin position="781"/>
        <end position="822"/>
    </location>
</feature>
<protein>
    <submittedName>
        <fullName evidence="6">IPT/TIG domain-containing protein</fullName>
    </submittedName>
</protein>
<comment type="subcellular location">
    <subcellularLocation>
        <location evidence="1">Cell projection</location>
    </subcellularLocation>
</comment>
<dbReference type="Proteomes" id="UP000199696">
    <property type="component" value="Unassembled WGS sequence"/>
</dbReference>
<evidence type="ECO:0000256" key="4">
    <source>
        <dbReference type="SAM" id="SignalP"/>
    </source>
</evidence>
<dbReference type="OrthoDB" id="3771655at2"/>
<dbReference type="GO" id="GO:0005975">
    <property type="term" value="P:carbohydrate metabolic process"/>
    <property type="evidence" value="ECO:0007669"/>
    <property type="project" value="UniProtKB-ARBA"/>
</dbReference>